<keyword evidence="2" id="KW-0472">Membrane</keyword>
<protein>
    <submittedName>
        <fullName evidence="5">InlB B-repeat-containing protein</fullName>
    </submittedName>
</protein>
<dbReference type="GO" id="GO:0030313">
    <property type="term" value="C:cell envelope"/>
    <property type="evidence" value="ECO:0007669"/>
    <property type="project" value="UniProtKB-SubCell"/>
</dbReference>
<name>A0A941HRN9_9CLOT</name>
<feature type="domain" description="DUF4394" evidence="4">
    <location>
        <begin position="163"/>
        <end position="246"/>
    </location>
</feature>
<dbReference type="Proteomes" id="UP000675379">
    <property type="component" value="Unassembled WGS sequence"/>
</dbReference>
<evidence type="ECO:0000259" key="4">
    <source>
        <dbReference type="Pfam" id="PF14339"/>
    </source>
</evidence>
<evidence type="ECO:0000256" key="1">
    <source>
        <dbReference type="ARBA" id="ARBA00004196"/>
    </source>
</evidence>
<dbReference type="InterPro" id="IPR013378">
    <property type="entry name" value="InlB-like_B-rpt"/>
</dbReference>
<feature type="transmembrane region" description="Helical" evidence="2">
    <location>
        <begin position="648"/>
        <end position="666"/>
    </location>
</feature>
<dbReference type="SUPFAM" id="SSF63825">
    <property type="entry name" value="YWTD domain"/>
    <property type="match status" value="1"/>
</dbReference>
<keyword evidence="6" id="KW-1185">Reference proteome</keyword>
<dbReference type="NCBIfam" id="TIGR02543">
    <property type="entry name" value="List_Bact_rpt"/>
    <property type="match status" value="3"/>
</dbReference>
<reference evidence="5" key="1">
    <citation type="submission" date="2021-04" db="EMBL/GenBank/DDBJ databases">
        <title>Proteiniclasticum sedimins sp. nov., an obligate anaerobic bacterium isolated from anaerobic sludge.</title>
        <authorList>
            <person name="Liu J."/>
        </authorList>
    </citation>
    <scope>NUCLEOTIDE SEQUENCE</scope>
    <source>
        <strain evidence="5">BAD-10</strain>
    </source>
</reference>
<dbReference type="AlphaFoldDB" id="A0A941HRN9"/>
<dbReference type="EMBL" id="JAGSCS010000015">
    <property type="protein sequence ID" value="MBR0576808.1"/>
    <property type="molecule type" value="Genomic_DNA"/>
</dbReference>
<keyword evidence="2" id="KW-0812">Transmembrane</keyword>
<comment type="subcellular location">
    <subcellularLocation>
        <location evidence="1">Cell envelope</location>
    </subcellularLocation>
</comment>
<feature type="signal peptide" evidence="3">
    <location>
        <begin position="1"/>
        <end position="25"/>
    </location>
</feature>
<accession>A0A941HRN9</accession>
<comment type="caution">
    <text evidence="5">The sequence shown here is derived from an EMBL/GenBank/DDBJ whole genome shotgun (WGS) entry which is preliminary data.</text>
</comment>
<dbReference type="NCBIfam" id="TIGR01167">
    <property type="entry name" value="LPXTG_anchor"/>
    <property type="match status" value="1"/>
</dbReference>
<organism evidence="5 6">
    <name type="scientific">Proteiniclasticum sediminis</name>
    <dbReference type="NCBI Taxonomy" id="2804028"/>
    <lineage>
        <taxon>Bacteria</taxon>
        <taxon>Bacillati</taxon>
        <taxon>Bacillota</taxon>
        <taxon>Clostridia</taxon>
        <taxon>Eubacteriales</taxon>
        <taxon>Clostridiaceae</taxon>
        <taxon>Proteiniclasticum</taxon>
    </lineage>
</organism>
<evidence type="ECO:0000256" key="3">
    <source>
        <dbReference type="SAM" id="SignalP"/>
    </source>
</evidence>
<evidence type="ECO:0000313" key="6">
    <source>
        <dbReference type="Proteomes" id="UP000675379"/>
    </source>
</evidence>
<evidence type="ECO:0000313" key="5">
    <source>
        <dbReference type="EMBL" id="MBR0576808.1"/>
    </source>
</evidence>
<keyword evidence="2" id="KW-1133">Transmembrane helix</keyword>
<gene>
    <name evidence="5" type="ORF">KCG48_10745</name>
</gene>
<dbReference type="InterPro" id="IPR042229">
    <property type="entry name" value="Listeria/Bacterioides_rpt_sf"/>
</dbReference>
<proteinExistence type="predicted"/>
<dbReference type="Gene3D" id="2.60.40.4270">
    <property type="entry name" value="Listeria-Bacteroides repeat domain"/>
    <property type="match status" value="5"/>
</dbReference>
<keyword evidence="3" id="KW-0732">Signal</keyword>
<feature type="chain" id="PRO_5037920430" evidence="3">
    <location>
        <begin position="26"/>
        <end position="672"/>
    </location>
</feature>
<sequence>MRKKFTSLILMLLFSLNFFPIRVQALPGETTLGYAWRAYSGVGNPTGLISISIPDGTQTLIKADDGTVNGFMAGGDFVGDQLFMIDFAGNFFEVDYVTGTVRLVGNTGMTTTGFAFDTIDNKAYVLTGSALYSINLETAAVAQLFSLGDGSNLFIDCAFNAAGELYATDIGTDQLFKVNKNTGELTVVGLLGVDINFAQGLSFDRDNNILYGTLYQNGGTSGVYELNTTTGAATKLSDFSDEIDGFAIPYEAFGVKFYDEDVLLKHTFVLSDTQAVTKPADPVKEEMIFTGWNTIADGTGEHFAPADDIYVTEDTVLYAQYKAKEYKVAYDGNGATSGTAPADETLYLKGDTAAILDNTFLNPGYYFAGWNTEANGTGTSFKPGDTYTFGSEDLTLYAQWTLSDYTITYDGNGHTEGIAPVDGTMYHMEDEANVLTGTMTKLGFTFDHWNTKKDNTGDSYLPGDLLPIGTENVVLYAQWTPVQYKVSFNSNGSTAGTLPADQEHVMGDEVVLPQNTLLRAGYRFTGWNTKADGKGIAYEPGDKFILGAENLVLYAQWEEENYTVTYDVGGAKGTAPVDSKTYVLGESVTVLGHTLTKDGYQFAGWNTEKDGSGKLYQTGNTFAITEGNLVLYAQWTQVLPKAGSSSNFLIFGFGFLFILAGAVTLVKRKESL</sequence>
<dbReference type="Pfam" id="PF09479">
    <property type="entry name" value="Flg_new"/>
    <property type="match status" value="5"/>
</dbReference>
<dbReference type="InterPro" id="IPR025507">
    <property type="entry name" value="DUF4394"/>
</dbReference>
<dbReference type="RefSeq" id="WP_211802228.1">
    <property type="nucleotide sequence ID" value="NZ_JAGSCS010000015.1"/>
</dbReference>
<dbReference type="Pfam" id="PF14339">
    <property type="entry name" value="DUF4394"/>
    <property type="match status" value="1"/>
</dbReference>
<evidence type="ECO:0000256" key="2">
    <source>
        <dbReference type="SAM" id="Phobius"/>
    </source>
</evidence>